<gene>
    <name evidence="2" type="ORF">HJG63_009310</name>
</gene>
<keyword evidence="3" id="KW-1185">Reference proteome</keyword>
<sequence>MKDCPSGGCRPGSTEMGTRERRVPEALASPPPATTPKPTIRRTVESMKRHWKLSDRPRRRAAGGGPGCRGAAPNPPAPASPANLAKPDSRPHADPPSRRPPKASVSPRSAGSRSPSVLEKLREPHQVVQRVRTWSLGCRLQLPTSTPAASPEHGGGGGSPGGRWVRGRAGAEEERQWGLCDRGGQSSDGEQRLHKSSV</sequence>
<evidence type="ECO:0000313" key="3">
    <source>
        <dbReference type="Proteomes" id="UP000593571"/>
    </source>
</evidence>
<protein>
    <submittedName>
        <fullName evidence="2">Uncharacterized protein</fullName>
    </submittedName>
</protein>
<evidence type="ECO:0000313" key="2">
    <source>
        <dbReference type="EMBL" id="KAF6404981.1"/>
    </source>
</evidence>
<dbReference type="EMBL" id="JACASE010000015">
    <property type="protein sequence ID" value="KAF6404981.1"/>
    <property type="molecule type" value="Genomic_DNA"/>
</dbReference>
<feature type="compositionally biased region" description="Basic and acidic residues" evidence="1">
    <location>
        <begin position="42"/>
        <end position="56"/>
    </location>
</feature>
<feature type="compositionally biased region" description="Basic and acidic residues" evidence="1">
    <location>
        <begin position="189"/>
        <end position="198"/>
    </location>
</feature>
<comment type="caution">
    <text evidence="2">The sequence shown here is derived from an EMBL/GenBank/DDBJ whole genome shotgun (WGS) entry which is preliminary data.</text>
</comment>
<name>A0A7J8C282_ROUAE</name>
<dbReference type="AlphaFoldDB" id="A0A7J8C282"/>
<dbReference type="Proteomes" id="UP000593571">
    <property type="component" value="Unassembled WGS sequence"/>
</dbReference>
<reference evidence="2 3" key="1">
    <citation type="journal article" date="2020" name="Nature">
        <title>Six reference-quality genomes reveal evolution of bat adaptations.</title>
        <authorList>
            <person name="Jebb D."/>
            <person name="Huang Z."/>
            <person name="Pippel M."/>
            <person name="Hughes G.M."/>
            <person name="Lavrichenko K."/>
            <person name="Devanna P."/>
            <person name="Winkler S."/>
            <person name="Jermiin L.S."/>
            <person name="Skirmuntt E.C."/>
            <person name="Katzourakis A."/>
            <person name="Burkitt-Gray L."/>
            <person name="Ray D.A."/>
            <person name="Sullivan K.A.M."/>
            <person name="Roscito J.G."/>
            <person name="Kirilenko B.M."/>
            <person name="Davalos L.M."/>
            <person name="Corthals A.P."/>
            <person name="Power M.L."/>
            <person name="Jones G."/>
            <person name="Ransome R.D."/>
            <person name="Dechmann D.K.N."/>
            <person name="Locatelli A.G."/>
            <person name="Puechmaille S.J."/>
            <person name="Fedrigo O."/>
            <person name="Jarvis E.D."/>
            <person name="Hiller M."/>
            <person name="Vernes S.C."/>
            <person name="Myers E.W."/>
            <person name="Teeling E.C."/>
        </authorList>
    </citation>
    <scope>NUCLEOTIDE SEQUENCE [LARGE SCALE GENOMIC DNA]</scope>
    <source>
        <strain evidence="2">MRouAeg1</strain>
        <tissue evidence="2">Muscle</tissue>
    </source>
</reference>
<accession>A0A7J8C282</accession>
<organism evidence="2 3">
    <name type="scientific">Rousettus aegyptiacus</name>
    <name type="common">Egyptian fruit bat</name>
    <name type="synonym">Pteropus aegyptiacus</name>
    <dbReference type="NCBI Taxonomy" id="9407"/>
    <lineage>
        <taxon>Eukaryota</taxon>
        <taxon>Metazoa</taxon>
        <taxon>Chordata</taxon>
        <taxon>Craniata</taxon>
        <taxon>Vertebrata</taxon>
        <taxon>Euteleostomi</taxon>
        <taxon>Mammalia</taxon>
        <taxon>Eutheria</taxon>
        <taxon>Laurasiatheria</taxon>
        <taxon>Chiroptera</taxon>
        <taxon>Yinpterochiroptera</taxon>
        <taxon>Pteropodoidea</taxon>
        <taxon>Pteropodidae</taxon>
        <taxon>Rousettinae</taxon>
        <taxon>Rousettus</taxon>
    </lineage>
</organism>
<feature type="compositionally biased region" description="Polar residues" evidence="1">
    <location>
        <begin position="106"/>
        <end position="115"/>
    </location>
</feature>
<evidence type="ECO:0000256" key="1">
    <source>
        <dbReference type="SAM" id="MobiDB-lite"/>
    </source>
</evidence>
<feature type="region of interest" description="Disordered" evidence="1">
    <location>
        <begin position="1"/>
        <end position="198"/>
    </location>
</feature>
<proteinExistence type="predicted"/>
<feature type="compositionally biased region" description="Basic and acidic residues" evidence="1">
    <location>
        <begin position="87"/>
        <end position="97"/>
    </location>
</feature>